<dbReference type="OrthoDB" id="3648721at2"/>
<protein>
    <submittedName>
        <fullName evidence="5">Cysteine protease</fullName>
    </submittedName>
</protein>
<dbReference type="GO" id="GO:0006508">
    <property type="term" value="P:proteolysis"/>
    <property type="evidence" value="ECO:0007669"/>
    <property type="project" value="UniProtKB-KW"/>
</dbReference>
<keyword evidence="6" id="KW-1185">Reference proteome</keyword>
<feature type="signal peptide" evidence="2">
    <location>
        <begin position="1"/>
        <end position="19"/>
    </location>
</feature>
<name>A0A367GQH6_9SPHI</name>
<organism evidence="5 6">
    <name type="scientific">Mucilaginibacter hurinus</name>
    <dbReference type="NCBI Taxonomy" id="2201324"/>
    <lineage>
        <taxon>Bacteria</taxon>
        <taxon>Pseudomonadati</taxon>
        <taxon>Bacteroidota</taxon>
        <taxon>Sphingobacteriia</taxon>
        <taxon>Sphingobacteriales</taxon>
        <taxon>Sphingobacteriaceae</taxon>
        <taxon>Mucilaginibacter</taxon>
    </lineage>
</organism>
<dbReference type="Pfam" id="PF14326">
    <property type="entry name" value="DUF4384"/>
    <property type="match status" value="1"/>
</dbReference>
<reference evidence="5 6" key="1">
    <citation type="submission" date="2018-05" db="EMBL/GenBank/DDBJ databases">
        <title>Mucilaginibacter hurinus sp. nov., isolated from briquette warehouse soil.</title>
        <authorList>
            <person name="Choi L."/>
        </authorList>
    </citation>
    <scope>NUCLEOTIDE SEQUENCE [LARGE SCALE GENOMIC DNA]</scope>
    <source>
        <strain evidence="5 6">ZR32</strain>
    </source>
</reference>
<dbReference type="InterPro" id="IPR000668">
    <property type="entry name" value="Peptidase_C1A_C"/>
</dbReference>
<dbReference type="GO" id="GO:0008234">
    <property type="term" value="F:cysteine-type peptidase activity"/>
    <property type="evidence" value="ECO:0007669"/>
    <property type="project" value="InterPro"/>
</dbReference>
<accession>A0A367GQH6</accession>
<sequence length="473" mass="52029">MKYFLSLHILLLLILNVSAQNSYPTGMDFDDEQYATVLKKAKLTRSLDILPPAASVKQYAPIPASQGNNGTCVAWASAYCGKTIVEAIKNGWTDKQLITKNAYSPAFLFRMIKPNDNNCVGGSVLAEALATLKTKGVVPFANIPQTCIPAVNDQQLQQASSYKIKDYMKLFDLDAAAETKIRTVKKSLAEKKPVVFGMICPPSFQQAAGVWQSVGPPLSTQGGHAMCVVGYDDTKYGGAFEIQNSWGNHWANEGYIWIKYNDFAAFTRYAFEFVDLPAPKPQVPDLAGELKFVLSSGETIPATLFQSTRGLKVVTAKTAPGPLTLYKATNAYTSGTRFRIYISNNQPAYVYALSTDLSNEITKIFPYAEGISAALTDKKNDVAIPDEDHHIEFDDKPGRDLLCVLYSRNELDITDIIKQVAAQEGTFSEKIFKVLGNEMVEPGNITFSTDKVSFEGYSKGKSVVAMMMELEHK</sequence>
<evidence type="ECO:0000256" key="1">
    <source>
        <dbReference type="ARBA" id="ARBA00008455"/>
    </source>
</evidence>
<dbReference type="PANTHER" id="PTHR12411">
    <property type="entry name" value="CYSTEINE PROTEASE FAMILY C1-RELATED"/>
    <property type="match status" value="1"/>
</dbReference>
<keyword evidence="2" id="KW-0732">Signal</keyword>
<dbReference type="SUPFAM" id="SSF54001">
    <property type="entry name" value="Cysteine proteinases"/>
    <property type="match status" value="1"/>
</dbReference>
<evidence type="ECO:0000259" key="4">
    <source>
        <dbReference type="Pfam" id="PF14326"/>
    </source>
</evidence>
<dbReference type="InterPro" id="IPR025660">
    <property type="entry name" value="Pept_his_AS"/>
</dbReference>
<dbReference type="InterPro" id="IPR013128">
    <property type="entry name" value="Peptidase_C1A"/>
</dbReference>
<dbReference type="Pfam" id="PF00112">
    <property type="entry name" value="Peptidase_C1"/>
    <property type="match status" value="1"/>
</dbReference>
<dbReference type="AlphaFoldDB" id="A0A367GQH6"/>
<dbReference type="EMBL" id="QGDC01000003">
    <property type="protein sequence ID" value="RCH55709.1"/>
    <property type="molecule type" value="Genomic_DNA"/>
</dbReference>
<dbReference type="InterPro" id="IPR038765">
    <property type="entry name" value="Papain-like_cys_pep_sf"/>
</dbReference>
<dbReference type="RefSeq" id="WP_114004624.1">
    <property type="nucleotide sequence ID" value="NZ_QGDC01000003.1"/>
</dbReference>
<feature type="domain" description="Peptidase C1A papain C-terminal" evidence="3">
    <location>
        <begin position="115"/>
        <end position="261"/>
    </location>
</feature>
<gene>
    <name evidence="5" type="ORF">DJ568_07435</name>
</gene>
<dbReference type="CDD" id="cd02619">
    <property type="entry name" value="Peptidase_C1"/>
    <property type="match status" value="1"/>
</dbReference>
<keyword evidence="5" id="KW-0378">Hydrolase</keyword>
<dbReference type="PROSITE" id="PS00639">
    <property type="entry name" value="THIOL_PROTEASE_HIS"/>
    <property type="match status" value="1"/>
</dbReference>
<comment type="similarity">
    <text evidence="1">Belongs to the peptidase C1 family.</text>
</comment>
<evidence type="ECO:0000259" key="3">
    <source>
        <dbReference type="Pfam" id="PF00112"/>
    </source>
</evidence>
<evidence type="ECO:0000313" key="6">
    <source>
        <dbReference type="Proteomes" id="UP000253209"/>
    </source>
</evidence>
<evidence type="ECO:0000313" key="5">
    <source>
        <dbReference type="EMBL" id="RCH55709.1"/>
    </source>
</evidence>
<evidence type="ECO:0000256" key="2">
    <source>
        <dbReference type="SAM" id="SignalP"/>
    </source>
</evidence>
<comment type="caution">
    <text evidence="5">The sequence shown here is derived from an EMBL/GenBank/DDBJ whole genome shotgun (WGS) entry which is preliminary data.</text>
</comment>
<feature type="domain" description="DUF4384" evidence="4">
    <location>
        <begin position="332"/>
        <end position="409"/>
    </location>
</feature>
<dbReference type="InterPro" id="IPR025493">
    <property type="entry name" value="DUF4384"/>
</dbReference>
<keyword evidence="5" id="KW-0645">Protease</keyword>
<dbReference type="Gene3D" id="3.90.70.10">
    <property type="entry name" value="Cysteine proteinases"/>
    <property type="match status" value="1"/>
</dbReference>
<dbReference type="Proteomes" id="UP000253209">
    <property type="component" value="Unassembled WGS sequence"/>
</dbReference>
<proteinExistence type="inferred from homology"/>
<feature type="chain" id="PRO_5016562293" evidence="2">
    <location>
        <begin position="20"/>
        <end position="473"/>
    </location>
</feature>